<dbReference type="Proteomes" id="UP000000370">
    <property type="component" value="Chromosome"/>
</dbReference>
<reference evidence="2" key="1">
    <citation type="submission" date="2007-11" db="EMBL/GenBank/DDBJ databases">
        <title>Complete genome sequence of Clostridium phytofermentans ISDg.</title>
        <authorList>
            <person name="Leschine S.B."/>
            <person name="Warnick T.A."/>
            <person name="Blanchard J.L."/>
            <person name="Schnell D.J."/>
            <person name="Petit E.L."/>
            <person name="LaTouf W.G."/>
            <person name="Copeland A."/>
            <person name="Lucas S."/>
            <person name="Lapidus A."/>
            <person name="Barry K."/>
            <person name="Glavina del Rio T."/>
            <person name="Dalin E."/>
            <person name="Tice H."/>
            <person name="Pitluck S."/>
            <person name="Kiss H."/>
            <person name="Brettin T."/>
            <person name="Bruce D."/>
            <person name="Detter J.C."/>
            <person name="Han C."/>
            <person name="Kuske C."/>
            <person name="Schmutz J."/>
            <person name="Larimer F."/>
            <person name="Land M."/>
            <person name="Hauser L."/>
            <person name="Kyrpides N."/>
            <person name="Kim E.A."/>
            <person name="Richardson P."/>
        </authorList>
    </citation>
    <scope>NUCLEOTIDE SEQUENCE [LARGE SCALE GENOMIC DNA]</scope>
    <source>
        <strain evidence="2">ATCC 700394 / DSM 18823 / ISDg</strain>
    </source>
</reference>
<dbReference type="HOGENOM" id="CLU_088595_2_0_9"/>
<dbReference type="OrthoDB" id="9810309at2"/>
<dbReference type="SUPFAM" id="SSF52540">
    <property type="entry name" value="P-loop containing nucleoside triphosphate hydrolases"/>
    <property type="match status" value="1"/>
</dbReference>
<keyword evidence="2" id="KW-1185">Reference proteome</keyword>
<dbReference type="STRING" id="357809.Cphy_1381"/>
<keyword evidence="1" id="KW-0808">Transferase</keyword>
<organism evidence="1 2">
    <name type="scientific">Lachnoclostridium phytofermentans (strain ATCC 700394 / DSM 18823 / ISDg)</name>
    <name type="common">Clostridium phytofermentans</name>
    <dbReference type="NCBI Taxonomy" id="357809"/>
    <lineage>
        <taxon>Bacteria</taxon>
        <taxon>Bacillati</taxon>
        <taxon>Bacillota</taxon>
        <taxon>Clostridia</taxon>
        <taxon>Lachnospirales</taxon>
        <taxon>Lachnospiraceae</taxon>
    </lineage>
</organism>
<dbReference type="GO" id="GO:0009236">
    <property type="term" value="P:cobalamin biosynthetic process"/>
    <property type="evidence" value="ECO:0007669"/>
    <property type="project" value="InterPro"/>
</dbReference>
<dbReference type="PIRSF" id="PIRSF015617">
    <property type="entry name" value="Adensltrnsf_CobA"/>
    <property type="match status" value="1"/>
</dbReference>
<evidence type="ECO:0000313" key="2">
    <source>
        <dbReference type="Proteomes" id="UP000000370"/>
    </source>
</evidence>
<dbReference type="AlphaFoldDB" id="A9KP94"/>
<dbReference type="GO" id="GO:0005524">
    <property type="term" value="F:ATP binding"/>
    <property type="evidence" value="ECO:0007669"/>
    <property type="project" value="InterPro"/>
</dbReference>
<dbReference type="GO" id="GO:0008817">
    <property type="term" value="F:corrinoid adenosyltransferase activity"/>
    <property type="evidence" value="ECO:0007669"/>
    <property type="project" value="InterPro"/>
</dbReference>
<dbReference type="EMBL" id="CP000885">
    <property type="protein sequence ID" value="ABX41756.1"/>
    <property type="molecule type" value="Genomic_DNA"/>
</dbReference>
<dbReference type="Gene3D" id="3.40.50.300">
    <property type="entry name" value="P-loop containing nucleotide triphosphate hydrolases"/>
    <property type="match status" value="1"/>
</dbReference>
<dbReference type="PANTHER" id="PTHR46638:SF1">
    <property type="entry name" value="CORRINOID ADENOSYLTRANSFERASE"/>
    <property type="match status" value="1"/>
</dbReference>
<dbReference type="InterPro" id="IPR027417">
    <property type="entry name" value="P-loop_NTPase"/>
</dbReference>
<evidence type="ECO:0000313" key="1">
    <source>
        <dbReference type="EMBL" id="ABX41756.1"/>
    </source>
</evidence>
<name>A9KP94_LACP7</name>
<dbReference type="RefSeq" id="WP_012199410.1">
    <property type="nucleotide sequence ID" value="NC_010001.1"/>
</dbReference>
<dbReference type="PANTHER" id="PTHR46638">
    <property type="entry name" value="CORRINOID ADENOSYLTRANSFERASE"/>
    <property type="match status" value="1"/>
</dbReference>
<protein>
    <submittedName>
        <fullName evidence="1">ATP:corrinoid adenosyltransferase BtuR/CobO/CobP</fullName>
    </submittedName>
</protein>
<dbReference type="Pfam" id="PF02572">
    <property type="entry name" value="CobA_CobO_BtuR"/>
    <property type="match status" value="1"/>
</dbReference>
<dbReference type="InterPro" id="IPR003724">
    <property type="entry name" value="CblAdoTrfase_CobA"/>
</dbReference>
<sequence length="174" mass="19413">MRGLIHIYAGDGKGKTTASIGLSVRCAGSGGDVVFAQFIKNNQSSELNILKQLPNIQVITCDKTFGFISKLTESERLEAKKVYSDHFCNVIKQVKSKDCKMLVLDEIIGAYNYNVIDRQELIDFLKSKPESLEVILTGRNPAKELLDMADYVSEIKKIKHPFDQGICARIGIEK</sequence>
<accession>A9KP94</accession>
<dbReference type="KEGG" id="cpy:Cphy_1381"/>
<gene>
    <name evidence="1" type="ordered locus">Cphy_1381</name>
</gene>
<proteinExistence type="predicted"/>
<dbReference type="eggNOG" id="COG2109">
    <property type="taxonomic scope" value="Bacteria"/>
</dbReference>